<reference evidence="2" key="1">
    <citation type="submission" date="2013-10" db="EMBL/GenBank/DDBJ databases">
        <title>Genome sequencing of Onchocerca volvulus.</title>
        <authorList>
            <person name="Cotton J."/>
            <person name="Tsai J."/>
            <person name="Stanley E."/>
            <person name="Tracey A."/>
            <person name="Holroyd N."/>
            <person name="Lustigman S."/>
            <person name="Berriman M."/>
        </authorList>
    </citation>
    <scope>NUCLEOTIDE SEQUENCE</scope>
</reference>
<dbReference type="Proteomes" id="UP000024404">
    <property type="component" value="Unassembled WGS sequence"/>
</dbReference>
<dbReference type="InterPro" id="IPR039870">
    <property type="entry name" value="Coa4-like"/>
</dbReference>
<sequence>MSYGKIMQKYVIRPHYSASRYTGNNNKENHYPVSSPGVSLPIINVMPIMQINFRPANSLPIPKFCDFFVVICMEKGRPEEEYDLVERAIRKTGCWKEHLASAECMSETRDWRECKDEVAVYFFIIIIKLEVDYFKKHSILLEEAMLSEMFAELIIDSNGCDADNPLNLNCVNPYTYVPLDRSPRWFLDDNLHHNKSDNKTREIVQNRAAFAYLQGDYITAMDIYFHLLENQTKAGSCNFIFALIDSVIRCGLKIAPINGPQLFLLLQKLHALVSTYDEQLQYWAESLEVYLATGISNNDYLRNAILLCANVDLPEFWISVSKNAPDLCANLRIGSLCRAVCILEKLLPSKGGCFNSHDLKLMKVKLQDLCNKEKLSEAKTAVCIDLVGSEKAKVNRPPLCKNILKDKKAEDVVILEFIHRFYWLFTDVNHQTVNAMLQIS</sequence>
<proteinExistence type="predicted"/>
<dbReference type="EMBL" id="CMVM020000170">
    <property type="status" value="NOT_ANNOTATED_CDS"/>
    <property type="molecule type" value="Genomic_DNA"/>
</dbReference>
<dbReference type="PANTHER" id="PTHR13639:SF2">
    <property type="entry name" value="CYTOCHROME C OXIDASE ASSEMBLY FACTOR 4 HOMOLOG, MITOCHONDRIAL"/>
    <property type="match status" value="1"/>
</dbReference>
<accession>A0A8R1TX22</accession>
<dbReference type="PANTHER" id="PTHR13639">
    <property type="entry name" value="CYTOCHROME C OXIDASE ASSEMBLY FACTOR 4 HOMOLOG, MITOCHONDRIAL"/>
    <property type="match status" value="1"/>
</dbReference>
<evidence type="ECO:0000313" key="2">
    <source>
        <dbReference type="Proteomes" id="UP000024404"/>
    </source>
</evidence>
<reference evidence="1" key="2">
    <citation type="submission" date="2022-06" db="UniProtKB">
        <authorList>
            <consortium name="EnsemblMetazoa"/>
        </authorList>
    </citation>
    <scope>IDENTIFICATION</scope>
</reference>
<evidence type="ECO:0000313" key="1">
    <source>
        <dbReference type="EnsemblMetazoa" id="OVOC6291.1"/>
    </source>
</evidence>
<dbReference type="OMA" id="FWISISK"/>
<dbReference type="GO" id="GO:0005758">
    <property type="term" value="C:mitochondrial intermembrane space"/>
    <property type="evidence" value="ECO:0007669"/>
    <property type="project" value="InterPro"/>
</dbReference>
<organism evidence="1 2">
    <name type="scientific">Onchocerca volvulus</name>
    <dbReference type="NCBI Taxonomy" id="6282"/>
    <lineage>
        <taxon>Eukaryota</taxon>
        <taxon>Metazoa</taxon>
        <taxon>Ecdysozoa</taxon>
        <taxon>Nematoda</taxon>
        <taxon>Chromadorea</taxon>
        <taxon>Rhabditida</taxon>
        <taxon>Spirurina</taxon>
        <taxon>Spiruromorpha</taxon>
        <taxon>Filarioidea</taxon>
        <taxon>Onchocercidae</taxon>
        <taxon>Onchocerca</taxon>
    </lineage>
</organism>
<name>A0A8R1TX22_ONCVO</name>
<dbReference type="AlphaFoldDB" id="A0A8R1TX22"/>
<dbReference type="EnsemblMetazoa" id="OVOC6291.1">
    <property type="protein sequence ID" value="OVOC6291.1"/>
    <property type="gene ID" value="WBGene00243100"/>
</dbReference>
<protein>
    <submittedName>
        <fullName evidence="1">Uncharacterized protein</fullName>
    </submittedName>
</protein>
<keyword evidence="2" id="KW-1185">Reference proteome</keyword>
<dbReference type="GO" id="GO:0033617">
    <property type="term" value="P:mitochondrial respiratory chain complex IV assembly"/>
    <property type="evidence" value="ECO:0007669"/>
    <property type="project" value="InterPro"/>
</dbReference>